<geneLocation type="plasmid" evidence="2 6">
    <name>pHM500</name>
</geneLocation>
<evidence type="ECO:0000313" key="5">
    <source>
        <dbReference type="EMBL" id="QCQ76819.1"/>
    </source>
</evidence>
<proteinExistence type="predicted"/>
<dbReference type="EMBL" id="AOLO01000015">
    <property type="protein sequence ID" value="ELZ97160.1"/>
    <property type="molecule type" value="Genomic_DNA"/>
</dbReference>
<evidence type="ECO:0000256" key="1">
    <source>
        <dbReference type="SAM" id="Coils"/>
    </source>
</evidence>
<dbReference type="KEGG" id="hme:HFX_6408"/>
<evidence type="ECO:0000313" key="6">
    <source>
        <dbReference type="Proteomes" id="UP000006469"/>
    </source>
</evidence>
<dbReference type="RefSeq" id="WP_004060714.1">
    <property type="nucleotide sequence ID" value="NC_017944.1"/>
</dbReference>
<gene>
    <name evidence="2" type="ordered locus">HFX_6408</name>
    <name evidence="3" type="ORF">BM92_16005</name>
    <name evidence="4" type="ORF">C439_17598</name>
    <name evidence="5" type="ORF">E6P09_15920</name>
</gene>
<sequence length="317" mass="34978">MGQKGSEDKRDSIIGLSKSAATDAIVAEDETRSPATVSTVLEHVTEDGTVTRDGVDEAVTDTSMILSTAETRAELASIALSDARETAGDAASIDAVQSRLATFDSKVSNVTDRVDELGTTVQELSHWHSTSLPIYDVVTGLRHAASEAQTLTARADDIQLNIEEFEHWLSNHDVRVREVDADVDALEYALDDLEQSVERVADNDDNADDWLDSMLRYHVSVLLVDDVRAELVDLREMAARADVDDDGLEDGAARLDELDSRVEQLGDRLDELAQSEWVDEHDEHLASFRATLNEFEPPISWGAVQSELEQYRPERDA</sequence>
<feature type="coiled-coil region" evidence="1">
    <location>
        <begin position="248"/>
        <end position="275"/>
    </location>
</feature>
<feature type="coiled-coil region" evidence="1">
    <location>
        <begin position="176"/>
        <end position="203"/>
    </location>
</feature>
<dbReference type="OrthoDB" id="271582at2157"/>
<accession>I3RBB7</accession>
<evidence type="ECO:0000313" key="3">
    <source>
        <dbReference type="EMBL" id="AHZ24420.1"/>
    </source>
</evidence>
<evidence type="ECO:0000313" key="9">
    <source>
        <dbReference type="Proteomes" id="UP000299011"/>
    </source>
</evidence>
<keyword evidence="1" id="KW-0175">Coiled coil</keyword>
<evidence type="ECO:0000313" key="7">
    <source>
        <dbReference type="Proteomes" id="UP000011603"/>
    </source>
</evidence>
<dbReference type="Proteomes" id="UP000299011">
    <property type="component" value="Plasmid pHME505"/>
</dbReference>
<dbReference type="EMBL" id="CP001871">
    <property type="protein sequence ID" value="AFK21527.1"/>
    <property type="molecule type" value="Genomic_DNA"/>
</dbReference>
<organism evidence="2 6">
    <name type="scientific">Haloferax mediterranei (strain ATCC 33500 / DSM 1411 / JCM 8866 / NBRC 14739 / NCIMB 2177 / R-4)</name>
    <name type="common">Halobacterium mediterranei</name>
    <dbReference type="NCBI Taxonomy" id="523841"/>
    <lineage>
        <taxon>Archaea</taxon>
        <taxon>Methanobacteriati</taxon>
        <taxon>Methanobacteriota</taxon>
        <taxon>Stenosarchaea group</taxon>
        <taxon>Halobacteria</taxon>
        <taxon>Halobacteriales</taxon>
        <taxon>Haloferacaceae</taxon>
        <taxon>Haloferax</taxon>
    </lineage>
</organism>
<dbReference type="AlphaFoldDB" id="I3RBB7"/>
<dbReference type="EMBL" id="CP007554">
    <property type="protein sequence ID" value="AHZ24420.1"/>
    <property type="molecule type" value="Genomic_DNA"/>
</dbReference>
<dbReference type="Proteomes" id="UP000027075">
    <property type="component" value="Plasmid HMPLAS1"/>
</dbReference>
<dbReference type="EMBL" id="CP039140">
    <property type="protein sequence ID" value="QCQ76819.1"/>
    <property type="molecule type" value="Genomic_DNA"/>
</dbReference>
<protein>
    <submittedName>
        <fullName evidence="2">Halo transducer protein</fullName>
    </submittedName>
</protein>
<evidence type="ECO:0000313" key="2">
    <source>
        <dbReference type="EMBL" id="AFK21527.1"/>
    </source>
</evidence>
<evidence type="ECO:0000313" key="8">
    <source>
        <dbReference type="Proteomes" id="UP000027075"/>
    </source>
</evidence>
<reference evidence="5 9" key="6">
    <citation type="submission" date="2019-04" db="EMBL/GenBank/DDBJ databases">
        <title>Methylomes of two halophilic Archaea, Haloarcula marismortui and Haloferax mediterranei.</title>
        <authorList>
            <person name="DasSarma S."/>
            <person name="DasSarma P."/>
            <person name="DasSarma S."/>
            <person name="Fomenkov A."/>
            <person name="Vincze T."/>
            <person name="Anton B.P."/>
            <person name="Roberts R.J."/>
        </authorList>
    </citation>
    <scope>NUCLEOTIDE SEQUENCE [LARGE SCALE GENOMIC DNA]</scope>
    <source>
        <strain evidence="5">ATCC 33500</strain>
        <strain evidence="9">ATCC 33500 / DSM 1411 / JCM 8866 / NBRC 14739 / NCIMB 2177 / R-4</strain>
        <plasmid evidence="5 9">pHME505</plasmid>
    </source>
</reference>
<dbReference type="HOGENOM" id="CLU_876049_0_0_2"/>
<dbReference type="Proteomes" id="UP000011603">
    <property type="component" value="Unassembled WGS sequence"/>
</dbReference>
<reference evidence="3 8" key="4">
    <citation type="submission" date="2014-04" db="EMBL/GenBank/DDBJ databases">
        <title>Transcriptional profiles of Haloferax mediterranei on the basis of nitrogen availability.</title>
        <authorList>
            <person name="Bautista V."/>
        </authorList>
    </citation>
    <scope>NUCLEOTIDE SEQUENCE [LARGE SCALE GENOMIC DNA]</scope>
    <source>
        <strain evidence="3">ATCC 33500</strain>
        <strain evidence="8">ATCC 33500 / DSM 1411 / JCM 8866 / NBRC 14739 / NCIMB 2177 / R-4</strain>
        <plasmid evidence="3">HMPLAS1</plasmid>
        <plasmid evidence="8">Plasmid HMPLAS1</plasmid>
    </source>
</reference>
<reference evidence="4 7" key="3">
    <citation type="journal article" date="2014" name="PLoS Genet.">
        <title>Phylogenetically driven sequencing of extremely halophilic archaea reveals strategies for static and dynamic osmo-response.</title>
        <authorList>
            <person name="Becker E.A."/>
            <person name="Seitzer P.M."/>
            <person name="Tritt A."/>
            <person name="Larsen D."/>
            <person name="Krusor M."/>
            <person name="Yao A.I."/>
            <person name="Wu D."/>
            <person name="Madern D."/>
            <person name="Eisen J.A."/>
            <person name="Darling A.E."/>
            <person name="Facciotti M.T."/>
        </authorList>
    </citation>
    <scope>NUCLEOTIDE SEQUENCE [LARGE SCALE GENOMIC DNA]</scope>
    <source>
        <strain evidence="4">ATCC 33500</strain>
        <strain evidence="7">ATCC 33500 / DSM 1411 / JCM 8866 / NBRC 14739 / NCIMB 2177 / R-4</strain>
    </source>
</reference>
<dbReference type="PATRIC" id="fig|523841.21.peg.3539"/>
<keyword evidence="2" id="KW-0614">Plasmid</keyword>
<reference evidence="2" key="1">
    <citation type="journal article" date="2012" name="Appl. Environ. Microbiol.">
        <title>Identification of the haloarchaeal phasin (PhaP) that functions in polyhydroxyalkanoate accumulation and granule formation in Haloferax mediterranei.</title>
        <authorList>
            <person name="Cai S."/>
            <person name="Cai L."/>
            <person name="Liu H."/>
            <person name="Liu X."/>
            <person name="Han J."/>
            <person name="Zhou J."/>
            <person name="Xiang H."/>
        </authorList>
    </citation>
    <scope>NUCLEOTIDE SEQUENCE</scope>
    <source>
        <strain evidence="2">CGMCC 1.2087</strain>
    </source>
</reference>
<evidence type="ECO:0000313" key="4">
    <source>
        <dbReference type="EMBL" id="ELZ97160.1"/>
    </source>
</evidence>
<dbReference type="Proteomes" id="UP000006469">
    <property type="component" value="Plasmid pHM500"/>
</dbReference>
<name>I3RBB7_HALMT</name>
<geneLocation type="plasmid" evidence="5 9">
    <name>pHME505</name>
</geneLocation>
<reference evidence="2 6" key="2">
    <citation type="journal article" date="2012" name="J. Bacteriol.">
        <title>Complete genome sequence of the metabolically versatile halophilic archaeon Haloferax mediterranei, a poly(3-hydroxybutyrate-co-3-hydroxyvalerate) producer.</title>
        <authorList>
            <person name="Han J."/>
            <person name="Zhang F."/>
            <person name="Hou J."/>
            <person name="Liu X."/>
            <person name="Li M."/>
            <person name="Liu H."/>
            <person name="Cai L."/>
            <person name="Zhang B."/>
            <person name="Chen Y."/>
            <person name="Zhou J."/>
            <person name="Hu S."/>
            <person name="Xiang H."/>
        </authorList>
    </citation>
    <scope>NUCLEOTIDE SEQUENCE [LARGE SCALE GENOMIC DNA]</scope>
    <source>
        <strain evidence="6">ATCC 33500 / DSM 1411 / JCM 8866 / NBRC 14739 / NCIMB 2177 / R-4</strain>
        <strain evidence="2">CGMCC 1.2087</strain>
        <plasmid evidence="6">pHM500</plasmid>
    </source>
</reference>
<reference evidence="2" key="5">
    <citation type="submission" date="2014-05" db="EMBL/GenBank/DDBJ databases">
        <authorList>
            <person name="Wang L."/>
            <person name="Yang H."/>
            <person name="Xiang H."/>
        </authorList>
    </citation>
    <scope>NUCLEOTIDE SEQUENCE</scope>
    <source>
        <strain evidence="2">CGMCC 1.2087</strain>
        <plasmid evidence="2">pHM500</plasmid>
    </source>
</reference>
<geneLocation type="plasmid" evidence="3 8">
    <name>HMPLAS1</name>
</geneLocation>
<keyword evidence="7" id="KW-1185">Reference proteome</keyword>
<dbReference type="GeneID" id="40157935"/>